<gene>
    <name evidence="3" type="ORF">GCM10010468_37970</name>
</gene>
<keyword evidence="2" id="KW-1133">Transmembrane helix</keyword>
<comment type="caution">
    <text evidence="3">The sequence shown here is derived from an EMBL/GenBank/DDBJ whole genome shotgun (WGS) entry which is preliminary data.</text>
</comment>
<feature type="region of interest" description="Disordered" evidence="1">
    <location>
        <begin position="116"/>
        <end position="186"/>
    </location>
</feature>
<keyword evidence="2" id="KW-0812">Transmembrane</keyword>
<feature type="transmembrane region" description="Helical" evidence="2">
    <location>
        <begin position="215"/>
        <end position="234"/>
    </location>
</feature>
<evidence type="ECO:0000313" key="3">
    <source>
        <dbReference type="EMBL" id="GAA3216116.1"/>
    </source>
</evidence>
<dbReference type="Proteomes" id="UP001501237">
    <property type="component" value="Unassembled WGS sequence"/>
</dbReference>
<reference evidence="4" key="1">
    <citation type="journal article" date="2019" name="Int. J. Syst. Evol. Microbiol.">
        <title>The Global Catalogue of Microorganisms (GCM) 10K type strain sequencing project: providing services to taxonomists for standard genome sequencing and annotation.</title>
        <authorList>
            <consortium name="The Broad Institute Genomics Platform"/>
            <consortium name="The Broad Institute Genome Sequencing Center for Infectious Disease"/>
            <person name="Wu L."/>
            <person name="Ma J."/>
        </authorList>
    </citation>
    <scope>NUCLEOTIDE SEQUENCE [LARGE SCALE GENOMIC DNA]</scope>
    <source>
        <strain evidence="4">JCM 9377</strain>
    </source>
</reference>
<keyword evidence="4" id="KW-1185">Reference proteome</keyword>
<feature type="transmembrane region" description="Helical" evidence="2">
    <location>
        <begin position="191"/>
        <end position="209"/>
    </location>
</feature>
<protein>
    <recommendedName>
        <fullName evidence="5">DUF308 domain-containing protein</fullName>
    </recommendedName>
</protein>
<keyword evidence="2" id="KW-0472">Membrane</keyword>
<accession>A0ABP6QAP4</accession>
<evidence type="ECO:0008006" key="5">
    <source>
        <dbReference type="Google" id="ProtNLM"/>
    </source>
</evidence>
<evidence type="ECO:0000256" key="1">
    <source>
        <dbReference type="SAM" id="MobiDB-lite"/>
    </source>
</evidence>
<sequence length="249" mass="26803">MEELRQVEVNRRENGLSADAYTPLIDLVPELADDLLAVLREAGIAAYALPGAGDEPDPLDRVHCDLARKDEAEALLHEHILGDRIAPGANATTVETPAPPLDDDAIFAEIVAGFGDTPTDVRWPDEEDIRPEEDGDSPDDRADTTGRMPTARVVFSADKSDVEEMPEPDEDGHYEPPPPPPLPTGDPTTRLAWLCLIGGPAYILLTVLLNWEAPGWAAFLAVAAFIGGFVTLVLRMGDEPRDGDDGAVI</sequence>
<feature type="compositionally biased region" description="Acidic residues" evidence="1">
    <location>
        <begin position="161"/>
        <end position="172"/>
    </location>
</feature>
<name>A0ABP6QAP4_9ACTN</name>
<proteinExistence type="predicted"/>
<evidence type="ECO:0000256" key="2">
    <source>
        <dbReference type="SAM" id="Phobius"/>
    </source>
</evidence>
<organism evidence="3 4">
    <name type="scientific">Actinocorallia longicatena</name>
    <dbReference type="NCBI Taxonomy" id="111803"/>
    <lineage>
        <taxon>Bacteria</taxon>
        <taxon>Bacillati</taxon>
        <taxon>Actinomycetota</taxon>
        <taxon>Actinomycetes</taxon>
        <taxon>Streptosporangiales</taxon>
        <taxon>Thermomonosporaceae</taxon>
        <taxon>Actinocorallia</taxon>
    </lineage>
</organism>
<feature type="compositionally biased region" description="Pro residues" evidence="1">
    <location>
        <begin position="175"/>
        <end position="184"/>
    </location>
</feature>
<dbReference type="EMBL" id="BAAAUV010000008">
    <property type="protein sequence ID" value="GAA3216116.1"/>
    <property type="molecule type" value="Genomic_DNA"/>
</dbReference>
<feature type="compositionally biased region" description="Acidic residues" evidence="1">
    <location>
        <begin position="125"/>
        <end position="137"/>
    </location>
</feature>
<evidence type="ECO:0000313" key="4">
    <source>
        <dbReference type="Proteomes" id="UP001501237"/>
    </source>
</evidence>